<gene>
    <name evidence="5" type="ORF">SAMN06264365_12877</name>
</gene>
<feature type="domain" description="LamG-like jellyroll fold" evidence="4">
    <location>
        <begin position="753"/>
        <end position="894"/>
    </location>
</feature>
<dbReference type="PANTHER" id="PTHR23303">
    <property type="entry name" value="CARBOXYPEPTIDASE REGULATORY REGION-CONTAINING"/>
    <property type="match status" value="1"/>
</dbReference>
<dbReference type="Gene3D" id="2.60.120.200">
    <property type="match status" value="1"/>
</dbReference>
<dbReference type="SMART" id="SM00560">
    <property type="entry name" value="LamGL"/>
    <property type="match status" value="1"/>
</dbReference>
<sequence length="2074" mass="218875">MKPSACVREQADPVAARRMVDVCKAPVEILSERTEYAQLFLNPDGTSTLQESVEPQRVRQGKSWVPVDTTLRRGVGGFSPRAAVLPMTFSAGGDTLVGKLGTGSKEIALRWTKKLPAPDLRGDTATYRNVLPDVDLQVTASATGFSEVLVVHTRKAAANPQLKSLSFGLNTKGVTMSPAAGGGLRARDSKGADVFTAPAPLMWDSSESPEQQALRTPTAAPSESQGTTADPRGEFARRAVMPVKVAGGAVTITPDKAMLTDARTKFPVFIDPSVTGGISGNAWTSVWSKYPTKSFWQNSTALTDSAITGSAGVGRTEDCVGCADHIIRSFFRMDTSKVKGKVSAAQFSIEQRWSWTCSPASNAKVWQTGAISSATTWKNQPTWYSKTAQVLGNRKYGAVHGCKGPGTIEFNVTNMVTAGASSVTLGLKAIDEGTKNQWKRFKHSTAKLSVTFNQDPTALADRKSDGGACVVGASRPWVLRTDGVKLTGFQQDPDLPTSLTTYFYWWAKGGARSESNRVSQANGNKATVTGTIPNGKLVDGTTYVWQAKTSDGTTETWSGTCEFTVDKTPPPSPGAITSTDYSATAPSGGVGLAGTFKAAIPAIRKEDVVGYVWTLDAGEYLAAKPATMNADYSATLSLAPAHDGINTLRVWAKDRAGWYSATPATYTFTVRGGTGPAAEWIFEEAAGTTTAADKQLHGNTLTLGGDATRSPGRGSTEGGALSLNGTTGFAATSGPVTYPHPDTNATTPVRTDATFTVTARVKLTATGGTGQRVAVAQSGSRTSAFTLGYSGSDNKWRFAMAGTDTDGVAYVQALSTATATAGKWVHLAGVYDSSTKKLTLYVNGVAQTTATLTGGFNATGPLTVGKSRVSSADSGFFNGDIDDVRVYAFAETATKLIESAMPLQPAITFPGESQVWAGESLAVKFDAGGDTNVTKFRYSIDGTGLGTTVNADVPGGTATVNIAVGTTTGVRPIYAVGEDSLRVGPMKPAQFSVHGADLSGTVLDAATWLGTAGATVTLQPGGYTATTEADGGYKFENLPRNNYTISAASGGRCGMAGTQPFLIDKQGLTLELYLRRKKDEANHTCLERTTTFATGTTVLSLTGDDAVTPVTLPFAFPFYGGAYRTAWVDTNGVLSFTDPGGSHPYTGTNDLVTAANSIPVIAAYWDDLVVDASASVRTAVIGTGGSQQVLIEWRNVYRKANTAQRLSFEVTLGLDGTVTTNYSGMDNAAEQGDNALVGIVAPAGDDVFVYSAGDPVLTNGKAIVFTPDGATQLEVHNLTGKLTDQAGAAVAGLNVTLDPGGLTATTAADGTYSFTGIEADSYTVVARKPARCGSAAEAVVDLSIDTVYNLKLGPDYGDIGYACNTGTATWIAGTTTVPLTGNGVRANVQLPFPVRFHGDTFTGASVSDDGYAQLGSGFLLPFWTDFTVDSSAGVWTQSGGTAPNRTFVIEWRNVLFTGTTERVTFEVVIHEDGHFVYQYGSGGTTDRQKGSTAQVSLQANGLATYYSASSPVLTPNSSLTYTPAPVGVISGVLTQTETNEPIAGVTITLNPGNRTATTAEDGSYGFTDVPVGRYTLQAVGGADLCWGSYASAKVSKAFLNETVDLSVNPQNDYYYNCTTSTQDFTHAADVQQGWTGDDETWRTQLPFPIKLYGESYKTAWVSSNGMIAFQVPEEGIPAPENATRDRESSVSVFYDNWVVDSEAAIAIEATGSAPDRQWTVEWRNVHAAGDPTTRVSFEATFDESGGITFNYEGINSANLRERGSSGSVGIASFWDYDLGQGATYLRYLDGGDILADNLSVHFTPAATENSISGTVTCDDAPVDGATVTAAGQSATTGADGTYQLDGVPTKYWAVFATQPSGPCVGTGSGTVKLGRLPGVQDFRWEASAADPMGYTISEVPNAYVPVGADKVLPIGENGWAEIDMPFPITVFGVVRERVSIEEWGAFEFGNTYNGEFFYETYLEVLSGHWKVDDQASVRTEVRGTAPNRHFVIEWNNVMRDGDPGTRTTFQATIDETGGFTTAYPDNDGSFYLSGGDALIGLSGYDGKGYHWNDYGDREPLLRPGYGLRFEPEAS</sequence>
<organism evidence="5 6">
    <name type="scientific">Actinoplanes regularis</name>
    <dbReference type="NCBI Taxonomy" id="52697"/>
    <lineage>
        <taxon>Bacteria</taxon>
        <taxon>Bacillati</taxon>
        <taxon>Actinomycetota</taxon>
        <taxon>Actinomycetes</taxon>
        <taxon>Micromonosporales</taxon>
        <taxon>Micromonosporaceae</taxon>
        <taxon>Actinoplanes</taxon>
    </lineage>
</organism>
<dbReference type="SUPFAM" id="SSF49452">
    <property type="entry name" value="Starch-binding domain-like"/>
    <property type="match status" value="2"/>
</dbReference>
<keyword evidence="5" id="KW-0121">Carboxypeptidase</keyword>
<dbReference type="InterPro" id="IPR013784">
    <property type="entry name" value="Carb-bd-like_fold"/>
</dbReference>
<evidence type="ECO:0000259" key="4">
    <source>
        <dbReference type="SMART" id="SM00560"/>
    </source>
</evidence>
<proteinExistence type="predicted"/>
<protein>
    <submittedName>
        <fullName evidence="5">Carboxypeptidase regulatory-like domain-containing protein</fullName>
    </submittedName>
</protein>
<feature type="compositionally biased region" description="Polar residues" evidence="3">
    <location>
        <begin position="205"/>
        <end position="228"/>
    </location>
</feature>
<evidence type="ECO:0000313" key="6">
    <source>
        <dbReference type="Proteomes" id="UP000198415"/>
    </source>
</evidence>
<dbReference type="EMBL" id="FZNR01000028">
    <property type="protein sequence ID" value="SNS91987.1"/>
    <property type="molecule type" value="Genomic_DNA"/>
</dbReference>
<dbReference type="InterPro" id="IPR013320">
    <property type="entry name" value="ConA-like_dom_sf"/>
</dbReference>
<dbReference type="Pfam" id="PF13620">
    <property type="entry name" value="CarboxypepD_reg"/>
    <property type="match status" value="2"/>
</dbReference>
<dbReference type="InterPro" id="IPR051417">
    <property type="entry name" value="SDr/BOS_complex"/>
</dbReference>
<evidence type="ECO:0000256" key="1">
    <source>
        <dbReference type="ARBA" id="ARBA00022729"/>
    </source>
</evidence>
<keyword evidence="5" id="KW-0645">Protease</keyword>
<evidence type="ECO:0000256" key="3">
    <source>
        <dbReference type="SAM" id="MobiDB-lite"/>
    </source>
</evidence>
<dbReference type="SUPFAM" id="SSF49899">
    <property type="entry name" value="Concanavalin A-like lectins/glucanases"/>
    <property type="match status" value="1"/>
</dbReference>
<keyword evidence="1" id="KW-0732">Signal</keyword>
<keyword evidence="6" id="KW-1185">Reference proteome</keyword>
<dbReference type="SUPFAM" id="SSF49464">
    <property type="entry name" value="Carboxypeptidase regulatory domain-like"/>
    <property type="match status" value="2"/>
</dbReference>
<keyword evidence="5" id="KW-0378">Hydrolase</keyword>
<reference evidence="5 6" key="1">
    <citation type="submission" date="2017-06" db="EMBL/GenBank/DDBJ databases">
        <authorList>
            <person name="Kim H.J."/>
            <person name="Triplett B.A."/>
        </authorList>
    </citation>
    <scope>NUCLEOTIDE SEQUENCE [LARGE SCALE GENOMIC DNA]</scope>
    <source>
        <strain evidence="5 6">DSM 43151</strain>
    </source>
</reference>
<evidence type="ECO:0000313" key="5">
    <source>
        <dbReference type="EMBL" id="SNS91987.1"/>
    </source>
</evidence>
<dbReference type="Proteomes" id="UP000198415">
    <property type="component" value="Unassembled WGS sequence"/>
</dbReference>
<dbReference type="InterPro" id="IPR008969">
    <property type="entry name" value="CarboxyPept-like_regulatory"/>
</dbReference>
<name>A0A239IEK3_9ACTN</name>
<evidence type="ECO:0000256" key="2">
    <source>
        <dbReference type="ARBA" id="ARBA00023157"/>
    </source>
</evidence>
<dbReference type="Pfam" id="PF13385">
    <property type="entry name" value="Laminin_G_3"/>
    <property type="match status" value="1"/>
</dbReference>
<dbReference type="GO" id="GO:0030246">
    <property type="term" value="F:carbohydrate binding"/>
    <property type="evidence" value="ECO:0007669"/>
    <property type="project" value="InterPro"/>
</dbReference>
<dbReference type="InterPro" id="IPR006558">
    <property type="entry name" value="LamG-like"/>
</dbReference>
<keyword evidence="2" id="KW-1015">Disulfide bond</keyword>
<accession>A0A239IEK3</accession>
<dbReference type="Gene3D" id="2.60.40.1120">
    <property type="entry name" value="Carboxypeptidase-like, regulatory domain"/>
    <property type="match status" value="3"/>
</dbReference>
<feature type="region of interest" description="Disordered" evidence="3">
    <location>
        <begin position="200"/>
        <end position="234"/>
    </location>
</feature>
<dbReference type="GO" id="GO:0004180">
    <property type="term" value="F:carboxypeptidase activity"/>
    <property type="evidence" value="ECO:0007669"/>
    <property type="project" value="UniProtKB-KW"/>
</dbReference>